<sequence length="325" mass="36519">MAERPESSAHPQAAAIEVDDGDSFVEPDNASSTASLTSSVLKYRKLYGRTYHNFNPSDVEYWAPNDDKQNDGLDLNHQMLLILNDNKLYRSPIGPNPQRALDVGTGTGIWAIDFADENPSAEVIGTDVSPIQPSWVPPNVKFELDNAQMIPWPYPDDHFDIVHLRLMIGSISDWPAVYSEILRCLKPGGWVEHTEYDCDVTSDDGSQPKDAAMARWGPLFREAGEKIGQPFDLARGQKLYNWMKDAGFVNVKEHPFKLPLGPWPADPKMKDVGNYNLATTDQGLEGYAVYLFTKVLGWSLEETHVYLAKARKELRNKAYHTYFAA</sequence>
<evidence type="ECO:0000313" key="4">
    <source>
        <dbReference type="Proteomes" id="UP001239445"/>
    </source>
</evidence>
<dbReference type="AlphaFoldDB" id="A0AAJ0B7Y8"/>
<organism evidence="3 4">
    <name type="scientific">Echria macrotheca</name>
    <dbReference type="NCBI Taxonomy" id="438768"/>
    <lineage>
        <taxon>Eukaryota</taxon>
        <taxon>Fungi</taxon>
        <taxon>Dikarya</taxon>
        <taxon>Ascomycota</taxon>
        <taxon>Pezizomycotina</taxon>
        <taxon>Sordariomycetes</taxon>
        <taxon>Sordariomycetidae</taxon>
        <taxon>Sordariales</taxon>
        <taxon>Schizotheciaceae</taxon>
        <taxon>Echria</taxon>
    </lineage>
</organism>
<dbReference type="GO" id="GO:0032259">
    <property type="term" value="P:methylation"/>
    <property type="evidence" value="ECO:0007669"/>
    <property type="project" value="UniProtKB-KW"/>
</dbReference>
<dbReference type="Pfam" id="PF13489">
    <property type="entry name" value="Methyltransf_23"/>
    <property type="match status" value="1"/>
</dbReference>
<dbReference type="Gene3D" id="3.40.50.150">
    <property type="entry name" value="Vaccinia Virus protein VP39"/>
    <property type="match status" value="1"/>
</dbReference>
<keyword evidence="3" id="KW-0808">Transferase</keyword>
<evidence type="ECO:0000256" key="2">
    <source>
        <dbReference type="SAM" id="MobiDB-lite"/>
    </source>
</evidence>
<evidence type="ECO:0000313" key="3">
    <source>
        <dbReference type="EMBL" id="KAK1753331.1"/>
    </source>
</evidence>
<dbReference type="SUPFAM" id="SSF53335">
    <property type="entry name" value="S-adenosyl-L-methionine-dependent methyltransferases"/>
    <property type="match status" value="1"/>
</dbReference>
<comment type="similarity">
    <text evidence="1">Belongs to the methyltransferase superfamily. LaeA methyltransferase family.</text>
</comment>
<keyword evidence="3" id="KW-0489">Methyltransferase</keyword>
<dbReference type="PANTHER" id="PTHR43591:SF10">
    <property type="entry name" value="ABC TRANSMEMBRANE TYPE-1 DOMAIN-CONTAINING PROTEIN-RELATED"/>
    <property type="match status" value="1"/>
</dbReference>
<dbReference type="PANTHER" id="PTHR43591">
    <property type="entry name" value="METHYLTRANSFERASE"/>
    <property type="match status" value="1"/>
</dbReference>
<protein>
    <submittedName>
        <fullName evidence="3">S-adenosyl-L-methionine-dependent methyltransferase</fullName>
    </submittedName>
</protein>
<gene>
    <name evidence="3" type="ORF">QBC47DRAFT_388224</name>
</gene>
<dbReference type="GO" id="GO:0008168">
    <property type="term" value="F:methyltransferase activity"/>
    <property type="evidence" value="ECO:0007669"/>
    <property type="project" value="UniProtKB-KW"/>
</dbReference>
<keyword evidence="4" id="KW-1185">Reference proteome</keyword>
<name>A0AAJ0B7Y8_9PEZI</name>
<dbReference type="EMBL" id="MU839838">
    <property type="protein sequence ID" value="KAK1753331.1"/>
    <property type="molecule type" value="Genomic_DNA"/>
</dbReference>
<proteinExistence type="inferred from homology"/>
<evidence type="ECO:0000256" key="1">
    <source>
        <dbReference type="ARBA" id="ARBA00038158"/>
    </source>
</evidence>
<accession>A0AAJ0B7Y8</accession>
<dbReference type="InterPro" id="IPR029063">
    <property type="entry name" value="SAM-dependent_MTases_sf"/>
</dbReference>
<feature type="region of interest" description="Disordered" evidence="2">
    <location>
        <begin position="1"/>
        <end position="31"/>
    </location>
</feature>
<reference evidence="3" key="1">
    <citation type="submission" date="2023-06" db="EMBL/GenBank/DDBJ databases">
        <title>Genome-scale phylogeny and comparative genomics of the fungal order Sordariales.</title>
        <authorList>
            <consortium name="Lawrence Berkeley National Laboratory"/>
            <person name="Hensen N."/>
            <person name="Bonometti L."/>
            <person name="Westerberg I."/>
            <person name="Brannstrom I.O."/>
            <person name="Guillou S."/>
            <person name="Cros-Aarteil S."/>
            <person name="Calhoun S."/>
            <person name="Haridas S."/>
            <person name="Kuo A."/>
            <person name="Mondo S."/>
            <person name="Pangilinan J."/>
            <person name="Riley R."/>
            <person name="Labutti K."/>
            <person name="Andreopoulos B."/>
            <person name="Lipzen A."/>
            <person name="Chen C."/>
            <person name="Yanf M."/>
            <person name="Daum C."/>
            <person name="Ng V."/>
            <person name="Clum A."/>
            <person name="Steindorff A."/>
            <person name="Ohm R."/>
            <person name="Martin F."/>
            <person name="Silar P."/>
            <person name="Natvig D."/>
            <person name="Lalanne C."/>
            <person name="Gautier V."/>
            <person name="Ament-Velasquez S.L."/>
            <person name="Kruys A."/>
            <person name="Hutchinson M.I."/>
            <person name="Powell A.J."/>
            <person name="Barry K."/>
            <person name="Miller A.N."/>
            <person name="Grigoriev I.V."/>
            <person name="Debuchy R."/>
            <person name="Gladieux P."/>
            <person name="Thoren M.H."/>
            <person name="Johannesson H."/>
        </authorList>
    </citation>
    <scope>NUCLEOTIDE SEQUENCE</scope>
    <source>
        <strain evidence="3">PSN4</strain>
    </source>
</reference>
<dbReference type="Proteomes" id="UP001239445">
    <property type="component" value="Unassembled WGS sequence"/>
</dbReference>
<dbReference type="CDD" id="cd02440">
    <property type="entry name" value="AdoMet_MTases"/>
    <property type="match status" value="1"/>
</dbReference>
<comment type="caution">
    <text evidence="3">The sequence shown here is derived from an EMBL/GenBank/DDBJ whole genome shotgun (WGS) entry which is preliminary data.</text>
</comment>